<sequence>MEILSEPTTQSFSFVRETNGYTLKNSLFPPHACTLSP</sequence>
<name>A0A2P2NPF9_RHIMU</name>
<protein>
    <submittedName>
        <fullName evidence="1">Uncharacterized protein</fullName>
    </submittedName>
</protein>
<evidence type="ECO:0000313" key="1">
    <source>
        <dbReference type="EMBL" id="MBX44294.1"/>
    </source>
</evidence>
<dbReference type="EMBL" id="GGEC01063810">
    <property type="protein sequence ID" value="MBX44294.1"/>
    <property type="molecule type" value="Transcribed_RNA"/>
</dbReference>
<accession>A0A2P2NPF9</accession>
<dbReference type="AlphaFoldDB" id="A0A2P2NPF9"/>
<proteinExistence type="predicted"/>
<organism evidence="1">
    <name type="scientific">Rhizophora mucronata</name>
    <name type="common">Asiatic mangrove</name>
    <dbReference type="NCBI Taxonomy" id="61149"/>
    <lineage>
        <taxon>Eukaryota</taxon>
        <taxon>Viridiplantae</taxon>
        <taxon>Streptophyta</taxon>
        <taxon>Embryophyta</taxon>
        <taxon>Tracheophyta</taxon>
        <taxon>Spermatophyta</taxon>
        <taxon>Magnoliopsida</taxon>
        <taxon>eudicotyledons</taxon>
        <taxon>Gunneridae</taxon>
        <taxon>Pentapetalae</taxon>
        <taxon>rosids</taxon>
        <taxon>fabids</taxon>
        <taxon>Malpighiales</taxon>
        <taxon>Rhizophoraceae</taxon>
        <taxon>Rhizophora</taxon>
    </lineage>
</organism>
<reference evidence="1" key="1">
    <citation type="submission" date="2018-02" db="EMBL/GenBank/DDBJ databases">
        <title>Rhizophora mucronata_Transcriptome.</title>
        <authorList>
            <person name="Meera S.P."/>
            <person name="Sreeshan A."/>
            <person name="Augustine A."/>
        </authorList>
    </citation>
    <scope>NUCLEOTIDE SEQUENCE</scope>
    <source>
        <tissue evidence="1">Leaf</tissue>
    </source>
</reference>